<keyword evidence="2" id="KW-1185">Reference proteome</keyword>
<dbReference type="RefSeq" id="XP_001584580.1">
    <property type="nucleotide sequence ID" value="XM_001584530.1"/>
</dbReference>
<protein>
    <submittedName>
        <fullName evidence="1">Uncharacterized protein</fullName>
    </submittedName>
</protein>
<name>A7FA46_SCLS1</name>
<evidence type="ECO:0000313" key="1">
    <source>
        <dbReference type="EMBL" id="EDO00607.1"/>
    </source>
</evidence>
<dbReference type="AlphaFoldDB" id="A7FA46"/>
<dbReference type="Proteomes" id="UP000001312">
    <property type="component" value="Unassembled WGS sequence"/>
</dbReference>
<dbReference type="InParanoid" id="A7FA46"/>
<accession>A7FA46</accession>
<dbReference type="EMBL" id="CH476654">
    <property type="protein sequence ID" value="EDO00607.1"/>
    <property type="molecule type" value="Genomic_DNA"/>
</dbReference>
<dbReference type="GeneID" id="5480620"/>
<evidence type="ECO:0000313" key="2">
    <source>
        <dbReference type="Proteomes" id="UP000001312"/>
    </source>
</evidence>
<proteinExistence type="predicted"/>
<sequence length="91" mass="9902">MCAARQYAGDGDASNRIDDGSFDFLNDCCRIGDEWYVVGNADRWYVGAEGRKKFGGWVNGGVSPNGLYFVGDILAVISLERVWDSGLGIIC</sequence>
<organism evidence="1 2">
    <name type="scientific">Sclerotinia sclerotiorum (strain ATCC 18683 / 1980 / Ss-1)</name>
    <name type="common">White mold</name>
    <name type="synonym">Whetzelinia sclerotiorum</name>
    <dbReference type="NCBI Taxonomy" id="665079"/>
    <lineage>
        <taxon>Eukaryota</taxon>
        <taxon>Fungi</taxon>
        <taxon>Dikarya</taxon>
        <taxon>Ascomycota</taxon>
        <taxon>Pezizomycotina</taxon>
        <taxon>Leotiomycetes</taxon>
        <taxon>Helotiales</taxon>
        <taxon>Sclerotiniaceae</taxon>
        <taxon>Sclerotinia</taxon>
    </lineage>
</organism>
<reference evidence="2" key="1">
    <citation type="journal article" date="2011" name="PLoS Genet.">
        <title>Genomic analysis of the necrotrophic fungal pathogens Sclerotinia sclerotiorum and Botrytis cinerea.</title>
        <authorList>
            <person name="Amselem J."/>
            <person name="Cuomo C.A."/>
            <person name="van Kan J.A."/>
            <person name="Viaud M."/>
            <person name="Benito E.P."/>
            <person name="Couloux A."/>
            <person name="Coutinho P.M."/>
            <person name="de Vries R.P."/>
            <person name="Dyer P.S."/>
            <person name="Fillinger S."/>
            <person name="Fournier E."/>
            <person name="Gout L."/>
            <person name="Hahn M."/>
            <person name="Kohn L."/>
            <person name="Lapalu N."/>
            <person name="Plummer K.M."/>
            <person name="Pradier J.M."/>
            <person name="Quevillon E."/>
            <person name="Sharon A."/>
            <person name="Simon A."/>
            <person name="ten Have A."/>
            <person name="Tudzynski B."/>
            <person name="Tudzynski P."/>
            <person name="Wincker P."/>
            <person name="Andrew M."/>
            <person name="Anthouard V."/>
            <person name="Beever R.E."/>
            <person name="Beffa R."/>
            <person name="Benoit I."/>
            <person name="Bouzid O."/>
            <person name="Brault B."/>
            <person name="Chen Z."/>
            <person name="Choquer M."/>
            <person name="Collemare J."/>
            <person name="Cotton P."/>
            <person name="Danchin E.G."/>
            <person name="Da Silva C."/>
            <person name="Gautier A."/>
            <person name="Giraud C."/>
            <person name="Giraud T."/>
            <person name="Gonzalez C."/>
            <person name="Grossetete S."/>
            <person name="Guldener U."/>
            <person name="Henrissat B."/>
            <person name="Howlett B.J."/>
            <person name="Kodira C."/>
            <person name="Kretschmer M."/>
            <person name="Lappartient A."/>
            <person name="Leroch M."/>
            <person name="Levis C."/>
            <person name="Mauceli E."/>
            <person name="Neuveglise C."/>
            <person name="Oeser B."/>
            <person name="Pearson M."/>
            <person name="Poulain J."/>
            <person name="Poussereau N."/>
            <person name="Quesneville H."/>
            <person name="Rascle C."/>
            <person name="Schumacher J."/>
            <person name="Segurens B."/>
            <person name="Sexton A."/>
            <person name="Silva E."/>
            <person name="Sirven C."/>
            <person name="Soanes D.M."/>
            <person name="Talbot N.J."/>
            <person name="Templeton M."/>
            <person name="Yandava C."/>
            <person name="Yarden O."/>
            <person name="Zeng Q."/>
            <person name="Rollins J.A."/>
            <person name="Lebrun M.H."/>
            <person name="Dickman M."/>
        </authorList>
    </citation>
    <scope>NUCLEOTIDE SEQUENCE [LARGE SCALE GENOMIC DNA]</scope>
    <source>
        <strain evidence="2">ATCC 18683 / 1980 / Ss-1</strain>
    </source>
</reference>
<gene>
    <name evidence="1" type="ORF">SS1G_14477</name>
</gene>
<dbReference type="KEGG" id="ssl:SS1G_14477"/>